<feature type="compositionally biased region" description="Basic and acidic residues" evidence="1">
    <location>
        <begin position="52"/>
        <end position="66"/>
    </location>
</feature>
<feature type="compositionally biased region" description="Basic and acidic residues" evidence="1">
    <location>
        <begin position="163"/>
        <end position="177"/>
    </location>
</feature>
<keyword evidence="3" id="KW-1185">Reference proteome</keyword>
<sequence>MVTIDSNPFSAHFLGGRTLWHSVSTGEHRLHTNSRRRNVPNLARPKTKYHHTRETRFPPQRDGHKSIDSDVAQLVSGSALTAWLDKYLGSQTVEENHAQRDYDESTQHKWGATNRSQIVSATFKNTVVQPPKNTDGNKHHEEPTKQEQLSDREQLSIRTCRNVRHDHQHPSPVEARRALLHVSTTERCHRRAPRSRRKSKRFPDDKSTSTDRRPTRIKYHASKKVIYGEQQRAAGGLTSEFSDSIFMSISVRVCSFVTFNIVDGGEPRGCSYRKCPFLSDIRAEAFGFHYFIRYLGTGDSPEKPKILRLPFGLHISMRYKQLIQNNRSDGETEFNLPEFPFEEATTHPRTLLRLRVFAHKQKLLVSAPPPRAVSRQPAETTSSTSSSSRPAASGSVESQKASRTLNVTAIAGCHTGWRDK</sequence>
<feature type="region of interest" description="Disordered" evidence="1">
    <location>
        <begin position="47"/>
        <end position="66"/>
    </location>
</feature>
<proteinExistence type="predicted"/>
<dbReference type="AlphaFoldDB" id="A0AAN9T478"/>
<feature type="region of interest" description="Disordered" evidence="1">
    <location>
        <begin position="367"/>
        <end position="403"/>
    </location>
</feature>
<comment type="caution">
    <text evidence="2">The sequence shown here is derived from an EMBL/GenBank/DDBJ whole genome shotgun (WGS) entry which is preliminary data.</text>
</comment>
<organism evidence="2 3">
    <name type="scientific">Parthenolecanium corni</name>
    <dbReference type="NCBI Taxonomy" id="536013"/>
    <lineage>
        <taxon>Eukaryota</taxon>
        <taxon>Metazoa</taxon>
        <taxon>Ecdysozoa</taxon>
        <taxon>Arthropoda</taxon>
        <taxon>Hexapoda</taxon>
        <taxon>Insecta</taxon>
        <taxon>Pterygota</taxon>
        <taxon>Neoptera</taxon>
        <taxon>Paraneoptera</taxon>
        <taxon>Hemiptera</taxon>
        <taxon>Sternorrhyncha</taxon>
        <taxon>Coccoidea</taxon>
        <taxon>Coccidae</taxon>
        <taxon>Parthenolecanium</taxon>
    </lineage>
</organism>
<name>A0AAN9T478_9HEMI</name>
<dbReference type="EMBL" id="JBBCAQ010000038">
    <property type="protein sequence ID" value="KAK7572161.1"/>
    <property type="molecule type" value="Genomic_DNA"/>
</dbReference>
<dbReference type="Proteomes" id="UP001367676">
    <property type="component" value="Unassembled WGS sequence"/>
</dbReference>
<feature type="compositionally biased region" description="Basic and acidic residues" evidence="1">
    <location>
        <begin position="201"/>
        <end position="214"/>
    </location>
</feature>
<feature type="compositionally biased region" description="Polar residues" evidence="1">
    <location>
        <begin position="121"/>
        <end position="134"/>
    </location>
</feature>
<reference evidence="2 3" key="1">
    <citation type="submission" date="2024-03" db="EMBL/GenBank/DDBJ databases">
        <title>Adaptation during the transition from Ophiocordyceps entomopathogen to insect associate is accompanied by gene loss and intensified selection.</title>
        <authorList>
            <person name="Ward C.M."/>
            <person name="Onetto C.A."/>
            <person name="Borneman A.R."/>
        </authorList>
    </citation>
    <scope>NUCLEOTIDE SEQUENCE [LARGE SCALE GENOMIC DNA]</scope>
    <source>
        <strain evidence="2">AWRI1</strain>
        <tissue evidence="2">Single Adult Female</tissue>
    </source>
</reference>
<feature type="compositionally biased region" description="Basic residues" evidence="1">
    <location>
        <begin position="188"/>
        <end position="200"/>
    </location>
</feature>
<accession>A0AAN9T478</accession>
<evidence type="ECO:0000256" key="1">
    <source>
        <dbReference type="SAM" id="MobiDB-lite"/>
    </source>
</evidence>
<protein>
    <submittedName>
        <fullName evidence="2">Uncharacterized protein</fullName>
    </submittedName>
</protein>
<feature type="region of interest" description="Disordered" evidence="1">
    <location>
        <begin position="121"/>
        <end position="216"/>
    </location>
</feature>
<evidence type="ECO:0000313" key="3">
    <source>
        <dbReference type="Proteomes" id="UP001367676"/>
    </source>
</evidence>
<evidence type="ECO:0000313" key="2">
    <source>
        <dbReference type="EMBL" id="KAK7572161.1"/>
    </source>
</evidence>
<gene>
    <name evidence="2" type="ORF">V9T40_014633</name>
</gene>
<feature type="compositionally biased region" description="Basic and acidic residues" evidence="1">
    <location>
        <begin position="135"/>
        <end position="155"/>
    </location>
</feature>